<accession>A0A816TIY7</accession>
<gene>
    <name evidence="1" type="ORF">DARMORV10_A05P17200.1</name>
</gene>
<dbReference type="AlphaFoldDB" id="A0A816TIY7"/>
<dbReference type="EMBL" id="HG994359">
    <property type="protein sequence ID" value="CAF2097110.1"/>
    <property type="molecule type" value="Genomic_DNA"/>
</dbReference>
<name>A0A816TIY7_BRANA</name>
<organism evidence="1">
    <name type="scientific">Brassica napus</name>
    <name type="common">Rape</name>
    <dbReference type="NCBI Taxonomy" id="3708"/>
    <lineage>
        <taxon>Eukaryota</taxon>
        <taxon>Viridiplantae</taxon>
        <taxon>Streptophyta</taxon>
        <taxon>Embryophyta</taxon>
        <taxon>Tracheophyta</taxon>
        <taxon>Spermatophyta</taxon>
        <taxon>Magnoliopsida</taxon>
        <taxon>eudicotyledons</taxon>
        <taxon>Gunneridae</taxon>
        <taxon>Pentapetalae</taxon>
        <taxon>rosids</taxon>
        <taxon>malvids</taxon>
        <taxon>Brassicales</taxon>
        <taxon>Brassicaceae</taxon>
        <taxon>Brassiceae</taxon>
        <taxon>Brassica</taxon>
    </lineage>
</organism>
<proteinExistence type="predicted"/>
<dbReference type="Proteomes" id="UP001295469">
    <property type="component" value="Chromosome A05"/>
</dbReference>
<sequence length="42" mass="4889">MAVDKQWRRCSAPPLCCALNSWLPSPLHRNRLVVSRRSKIEI</sequence>
<evidence type="ECO:0000313" key="1">
    <source>
        <dbReference type="EMBL" id="CAF2097110.1"/>
    </source>
</evidence>
<protein>
    <submittedName>
        <fullName evidence="1">(rape) hypothetical protein</fullName>
    </submittedName>
</protein>
<reference evidence="1" key="1">
    <citation type="submission" date="2021-01" db="EMBL/GenBank/DDBJ databases">
        <authorList>
            <consortium name="Genoscope - CEA"/>
            <person name="William W."/>
        </authorList>
    </citation>
    <scope>NUCLEOTIDE SEQUENCE</scope>
</reference>